<dbReference type="InterPro" id="IPR023214">
    <property type="entry name" value="HAD_sf"/>
</dbReference>
<dbReference type="InterPro" id="IPR023198">
    <property type="entry name" value="PGP-like_dom2"/>
</dbReference>
<organism evidence="1 2">
    <name type="scientific">Methylobacterium radiodurans</name>
    <dbReference type="NCBI Taxonomy" id="2202828"/>
    <lineage>
        <taxon>Bacteria</taxon>
        <taxon>Pseudomonadati</taxon>
        <taxon>Pseudomonadota</taxon>
        <taxon>Alphaproteobacteria</taxon>
        <taxon>Hyphomicrobiales</taxon>
        <taxon>Methylobacteriaceae</taxon>
        <taxon>Methylobacterium</taxon>
    </lineage>
</organism>
<dbReference type="Proteomes" id="UP000246058">
    <property type="component" value="Chromosome"/>
</dbReference>
<dbReference type="SFLD" id="SFLDG01129">
    <property type="entry name" value="C1.5:_HAD__Beta-PGM__Phosphata"/>
    <property type="match status" value="1"/>
</dbReference>
<evidence type="ECO:0000313" key="2">
    <source>
        <dbReference type="Proteomes" id="UP000246058"/>
    </source>
</evidence>
<dbReference type="InterPro" id="IPR036412">
    <property type="entry name" value="HAD-like_sf"/>
</dbReference>
<evidence type="ECO:0000313" key="1">
    <source>
        <dbReference type="EMBL" id="AWN39198.1"/>
    </source>
</evidence>
<dbReference type="PANTHER" id="PTHR18901">
    <property type="entry name" value="2-DEOXYGLUCOSE-6-PHOSPHATE PHOSPHATASE 2"/>
    <property type="match status" value="1"/>
</dbReference>
<proteinExistence type="predicted"/>
<dbReference type="InterPro" id="IPR006439">
    <property type="entry name" value="HAD-SF_hydro_IA"/>
</dbReference>
<keyword evidence="2" id="KW-1185">Reference proteome</keyword>
<dbReference type="KEGG" id="meti:DK427_23690"/>
<dbReference type="PRINTS" id="PR00413">
    <property type="entry name" value="HADHALOGNASE"/>
</dbReference>
<accession>A0A2U8W0F0</accession>
<protein>
    <submittedName>
        <fullName evidence="1">HAD family hydrolase</fullName>
    </submittedName>
</protein>
<dbReference type="AlphaFoldDB" id="A0A2U8W0F0"/>
<dbReference type="SFLD" id="SFLDS00003">
    <property type="entry name" value="Haloacid_Dehalogenase"/>
    <property type="match status" value="1"/>
</dbReference>
<gene>
    <name evidence="1" type="ORF">DK427_23690</name>
</gene>
<reference evidence="1 2" key="1">
    <citation type="submission" date="2018-05" db="EMBL/GenBank/DDBJ databases">
        <title>Complete Genome Sequence of Methylobacterium sp. 17Sr1-43.</title>
        <authorList>
            <person name="Srinivasan S."/>
        </authorList>
    </citation>
    <scope>NUCLEOTIDE SEQUENCE [LARGE SCALE GENOMIC DNA]</scope>
    <source>
        <strain evidence="1 2">17Sr1-43</strain>
    </source>
</reference>
<keyword evidence="1" id="KW-0378">Hydrolase</keyword>
<dbReference type="SUPFAM" id="SSF56784">
    <property type="entry name" value="HAD-like"/>
    <property type="match status" value="1"/>
</dbReference>
<name>A0A2U8W0F0_9HYPH</name>
<dbReference type="Gene3D" id="1.10.150.240">
    <property type="entry name" value="Putative phosphatase, domain 2"/>
    <property type="match status" value="1"/>
</dbReference>
<dbReference type="OrthoDB" id="9800058at2"/>
<dbReference type="PANTHER" id="PTHR18901:SF38">
    <property type="entry name" value="PSEUDOURIDINE-5'-PHOSPHATASE"/>
    <property type="match status" value="1"/>
</dbReference>
<dbReference type="GO" id="GO:0016787">
    <property type="term" value="F:hydrolase activity"/>
    <property type="evidence" value="ECO:0007669"/>
    <property type="project" value="UniProtKB-KW"/>
</dbReference>
<sequence>MIPRRPAAVVFDMDGLLFDTERLYLQAMIESVAAHGHEMTDAFYKSMLGQPGWAMRERILAHYGAAFPLDGVRAMWRTRFGALCEDHLALKPGVPELLDLLQRLDIPCAIATSSRRYRVMEHLRRHALADRFRHVVAQEDYALGKPHPAPYLTAAHHLGAETSYCLALEDSHNGVRAAAAAGMMTIMVPDLLTATEEIRALCLGVARDLIEVASALARFPDASGRGRTLDDGTARVDFESGPVSQ</sequence>
<dbReference type="Gene3D" id="3.40.50.1000">
    <property type="entry name" value="HAD superfamily/HAD-like"/>
    <property type="match status" value="1"/>
</dbReference>
<dbReference type="EMBL" id="CP029551">
    <property type="protein sequence ID" value="AWN39198.1"/>
    <property type="molecule type" value="Genomic_DNA"/>
</dbReference>
<dbReference type="Pfam" id="PF00702">
    <property type="entry name" value="Hydrolase"/>
    <property type="match status" value="1"/>
</dbReference>
<dbReference type="CDD" id="cd07505">
    <property type="entry name" value="HAD_BPGM-like"/>
    <property type="match status" value="1"/>
</dbReference>
<dbReference type="NCBIfam" id="TIGR01509">
    <property type="entry name" value="HAD-SF-IA-v3"/>
    <property type="match status" value="1"/>
</dbReference>